<dbReference type="PATRIC" id="fig|1300343.5.peg.1945"/>
<dbReference type="OrthoDB" id="127805at2"/>
<protein>
    <recommendedName>
        <fullName evidence="3">DUF1835 domain-containing protein</fullName>
    </recommendedName>
</protein>
<reference evidence="1 2" key="1">
    <citation type="submission" date="2014-10" db="EMBL/GenBank/DDBJ databases">
        <title>Draft genome sequence of the proteorhodopsin-containing marine bacterium Dokdonia donghaensis.</title>
        <authorList>
            <person name="Gomez-Consarnau L."/>
            <person name="Gonzalez J.M."/>
            <person name="Riedel T."/>
            <person name="Jaenicke S."/>
            <person name="Wagner-Doebler I."/>
            <person name="Fuhrman J.A."/>
        </authorList>
    </citation>
    <scope>NUCLEOTIDE SEQUENCE [LARGE SCALE GENOMIC DNA]</scope>
    <source>
        <strain evidence="1 2">DSW-1</strain>
    </source>
</reference>
<comment type="caution">
    <text evidence="1">The sequence shown here is derived from an EMBL/GenBank/DDBJ whole genome shotgun (WGS) entry which is preliminary data.</text>
</comment>
<evidence type="ECO:0000313" key="1">
    <source>
        <dbReference type="EMBL" id="KGO05907.1"/>
    </source>
</evidence>
<organism evidence="1 2">
    <name type="scientific">Dokdonia donghaensis DSW-1</name>
    <dbReference type="NCBI Taxonomy" id="1300343"/>
    <lineage>
        <taxon>Bacteria</taxon>
        <taxon>Pseudomonadati</taxon>
        <taxon>Bacteroidota</taxon>
        <taxon>Flavobacteriia</taxon>
        <taxon>Flavobacteriales</taxon>
        <taxon>Flavobacteriaceae</taxon>
        <taxon>Dokdonia</taxon>
    </lineage>
</organism>
<dbReference type="RefSeq" id="WP_035324928.1">
    <property type="nucleotide sequence ID" value="NZ_CP015125.1"/>
</dbReference>
<dbReference type="Proteomes" id="UP000030140">
    <property type="component" value="Unassembled WGS sequence"/>
</dbReference>
<dbReference type="AlphaFoldDB" id="A0A0A2GRW3"/>
<evidence type="ECO:0000313" key="2">
    <source>
        <dbReference type="Proteomes" id="UP000030140"/>
    </source>
</evidence>
<gene>
    <name evidence="1" type="ORF">NV36_02975</name>
</gene>
<proteinExistence type="predicted"/>
<name>A0A0A2GRW3_9FLAO</name>
<keyword evidence="2" id="KW-1185">Reference proteome</keyword>
<dbReference type="EMBL" id="JSAQ01000001">
    <property type="protein sequence ID" value="KGO05907.1"/>
    <property type="molecule type" value="Genomic_DNA"/>
</dbReference>
<dbReference type="KEGG" id="ddo:I597_1935"/>
<evidence type="ECO:0008006" key="3">
    <source>
        <dbReference type="Google" id="ProtNLM"/>
    </source>
</evidence>
<accession>A0A0A2GRW3</accession>
<sequence length="309" mass="35640">MSQLLHVTNGDSLNDRLLAMQVKGDYAVWRELLCEGKTVANLASEEFRAARISFFESNYPEHAGSYDDIFGSQLAIVADAHLYEEVVLWFEYDLFCHINMLACISFLRAINYKGIVSLVCSGRVSGEKELKGLSQLSDQQLLAHYKDKTTLTKHDIFLADDLWRLYCGNDHLKLKPQRAKDTSFTYLSNCISAHKERFPHVQSGLNTLETNMLRLIRKYEIKSEKQLCGYMLNYQGYYGYGDIQLFKMITRMRPFFILENDVLTLTEESNNILDKGKNVFQKIAYSCNLGGVSKYDYTYDENNHQLTKL</sequence>